<dbReference type="EMBL" id="ALWO02000037">
    <property type="protein sequence ID" value="EOZ95416.1"/>
    <property type="molecule type" value="Genomic_DNA"/>
</dbReference>
<reference evidence="1 2" key="1">
    <citation type="journal article" date="2013" name="Genome Announc.">
        <title>Draft Genome Sequence of Indibacter alkaliphilus Strain LW1T, Isolated from Lonar Lake, a Haloalkaline Lake in the Buldana District of Maharashtra, India.</title>
        <authorList>
            <person name="Singh A."/>
            <person name="Kumar Jangir P."/>
            <person name="Sharma R."/>
            <person name="Singh A."/>
            <person name="Kumar Pinnaka A."/>
            <person name="Shivaji S."/>
        </authorList>
    </citation>
    <scope>NUCLEOTIDE SEQUENCE [LARGE SCALE GENOMIC DNA]</scope>
    <source>
        <strain evidence="2">CCUG 57479 / KCTC 22604 / LW1</strain>
    </source>
</reference>
<protein>
    <submittedName>
        <fullName evidence="1">Uncharacterized protein</fullName>
    </submittedName>
</protein>
<dbReference type="Proteomes" id="UP000006073">
    <property type="component" value="Unassembled WGS sequence"/>
</dbReference>
<sequence>MELGQSYPIFNHANGMENIFREEENYRFFFQLFQSSKTLDKLSFKLLVQKLNVWS</sequence>
<gene>
    <name evidence="1" type="ORF">A33Q_2778</name>
</gene>
<dbReference type="eggNOG" id="COG1943">
    <property type="taxonomic scope" value="Bacteria"/>
</dbReference>
<organism evidence="1 2">
    <name type="scientific">Indibacter alkaliphilus (strain CCUG 57479 / KCTC 22604 / LW1)</name>
    <dbReference type="NCBI Taxonomy" id="1189612"/>
    <lineage>
        <taxon>Bacteria</taxon>
        <taxon>Pseudomonadati</taxon>
        <taxon>Bacteroidota</taxon>
        <taxon>Cytophagia</taxon>
        <taxon>Cytophagales</taxon>
        <taxon>Cyclobacteriaceae</taxon>
    </lineage>
</organism>
<dbReference type="STRING" id="1189612.A33Q_2778"/>
<evidence type="ECO:0000313" key="1">
    <source>
        <dbReference type="EMBL" id="EOZ95416.1"/>
    </source>
</evidence>
<name>S2DTJ3_INDAL</name>
<proteinExistence type="predicted"/>
<evidence type="ECO:0000313" key="2">
    <source>
        <dbReference type="Proteomes" id="UP000006073"/>
    </source>
</evidence>
<dbReference type="AlphaFoldDB" id="S2DTJ3"/>
<accession>S2DTJ3</accession>
<keyword evidence="2" id="KW-1185">Reference proteome</keyword>
<comment type="caution">
    <text evidence="1">The sequence shown here is derived from an EMBL/GenBank/DDBJ whole genome shotgun (WGS) entry which is preliminary data.</text>
</comment>